<dbReference type="InterPro" id="IPR009614">
    <property type="entry name" value="YoeB_toxin"/>
</dbReference>
<accession>A0ABU1TQ91</accession>
<dbReference type="NCBIfam" id="TIGR02385">
    <property type="entry name" value="RelE_StbE"/>
    <property type="match status" value="1"/>
</dbReference>
<dbReference type="PANTHER" id="PTHR38039">
    <property type="entry name" value="TOXIN YOEB"/>
    <property type="match status" value="1"/>
</dbReference>
<evidence type="ECO:0000256" key="1">
    <source>
        <dbReference type="ARBA" id="ARBA00008172"/>
    </source>
</evidence>
<keyword evidence="5 7" id="KW-0378">Hydrolase</keyword>
<evidence type="ECO:0000256" key="6">
    <source>
        <dbReference type="ARBA" id="ARBA00030388"/>
    </source>
</evidence>
<dbReference type="Proteomes" id="UP001255185">
    <property type="component" value="Unassembled WGS sequence"/>
</dbReference>
<dbReference type="PANTHER" id="PTHR38039:SF1">
    <property type="entry name" value="TOXIN YOEB"/>
    <property type="match status" value="1"/>
</dbReference>
<protein>
    <recommendedName>
        <fullName evidence="6">Putative mRNA interferase YoeB</fullName>
    </recommendedName>
</protein>
<keyword evidence="3" id="KW-0540">Nuclease</keyword>
<dbReference type="SUPFAM" id="SSF143011">
    <property type="entry name" value="RelE-like"/>
    <property type="match status" value="1"/>
</dbReference>
<evidence type="ECO:0000256" key="3">
    <source>
        <dbReference type="ARBA" id="ARBA00022722"/>
    </source>
</evidence>
<evidence type="ECO:0000256" key="5">
    <source>
        <dbReference type="ARBA" id="ARBA00022801"/>
    </source>
</evidence>
<dbReference type="Gene3D" id="3.30.2310.20">
    <property type="entry name" value="RelE-like"/>
    <property type="match status" value="1"/>
</dbReference>
<proteinExistence type="inferred from homology"/>
<dbReference type="EMBL" id="JAVDVI010000008">
    <property type="protein sequence ID" value="MDR6968134.1"/>
    <property type="molecule type" value="Genomic_DNA"/>
</dbReference>
<dbReference type="Pfam" id="PF06769">
    <property type="entry name" value="YoeB_toxin"/>
    <property type="match status" value="1"/>
</dbReference>
<evidence type="ECO:0000256" key="2">
    <source>
        <dbReference type="ARBA" id="ARBA00022649"/>
    </source>
</evidence>
<sequence>MGKYIVNYTETAISDLQKHKKYGNKAVLNKILAIVNELEEHPYTGIGKPEQLKHTLVGFWSRRINQKYRLIYTVEEEIVTVEIVSVIGHYGDK</sequence>
<reference evidence="7 8" key="1">
    <citation type="submission" date="2023-07" db="EMBL/GenBank/DDBJ databases">
        <title>Sorghum-associated microbial communities from plants grown in Nebraska, USA.</title>
        <authorList>
            <person name="Schachtman D."/>
        </authorList>
    </citation>
    <scope>NUCLEOTIDE SEQUENCE [LARGE SCALE GENOMIC DNA]</scope>
    <source>
        <strain evidence="7 8">3773</strain>
    </source>
</reference>
<dbReference type="InterPro" id="IPR007712">
    <property type="entry name" value="RelE/ParE_toxin"/>
</dbReference>
<dbReference type="NCBIfam" id="TIGR02116">
    <property type="entry name" value="toxin_Txe_YoeB"/>
    <property type="match status" value="1"/>
</dbReference>
<keyword evidence="8" id="KW-1185">Reference proteome</keyword>
<evidence type="ECO:0000313" key="8">
    <source>
        <dbReference type="Proteomes" id="UP001255185"/>
    </source>
</evidence>
<dbReference type="InterPro" id="IPR035093">
    <property type="entry name" value="RelE/ParE_toxin_dom_sf"/>
</dbReference>
<gene>
    <name evidence="7" type="ORF">J2X31_002149</name>
</gene>
<comment type="similarity">
    <text evidence="1">Belongs to the YoeB family.</text>
</comment>
<keyword evidence="2" id="KW-1277">Toxin-antitoxin system</keyword>
<dbReference type="RefSeq" id="WP_310026584.1">
    <property type="nucleotide sequence ID" value="NZ_JAVDVI010000008.1"/>
</dbReference>
<organism evidence="7 8">
    <name type="scientific">Flavobacterium arsenatis</name>
    <dbReference type="NCBI Taxonomy" id="1484332"/>
    <lineage>
        <taxon>Bacteria</taxon>
        <taxon>Pseudomonadati</taxon>
        <taxon>Bacteroidota</taxon>
        <taxon>Flavobacteriia</taxon>
        <taxon>Flavobacteriales</taxon>
        <taxon>Flavobacteriaceae</taxon>
        <taxon>Flavobacterium</taxon>
    </lineage>
</organism>
<evidence type="ECO:0000256" key="4">
    <source>
        <dbReference type="ARBA" id="ARBA00022759"/>
    </source>
</evidence>
<comment type="caution">
    <text evidence="7">The sequence shown here is derived from an EMBL/GenBank/DDBJ whole genome shotgun (WGS) entry which is preliminary data.</text>
</comment>
<evidence type="ECO:0000313" key="7">
    <source>
        <dbReference type="EMBL" id="MDR6968134.1"/>
    </source>
</evidence>
<dbReference type="GO" id="GO:0016787">
    <property type="term" value="F:hydrolase activity"/>
    <property type="evidence" value="ECO:0007669"/>
    <property type="project" value="UniProtKB-KW"/>
</dbReference>
<name>A0ABU1TQ91_9FLAO</name>
<keyword evidence="4" id="KW-0255">Endonuclease</keyword>